<keyword evidence="2" id="KW-0489">Methyltransferase</keyword>
<dbReference type="Gene3D" id="1.10.8.900">
    <property type="match status" value="1"/>
</dbReference>
<name>D3X730_9ACTN</name>
<accession>D3X730</accession>
<dbReference type="CDD" id="cd02440">
    <property type="entry name" value="AdoMet_MTases"/>
    <property type="match status" value="1"/>
</dbReference>
<sequence>MKVIRAQRQERAAVAVVREAGDGAALPPCDSRFHYVPPWRASALETLAEEILPQVADILARYSAVGRPDDLLTADETATLIGACEYVRLRGGADGCTLAFRGLPAELAEHARRDRLTVRAALECVGWFDANQRFLTGVDIAPRPGTAARASDGALYGPELARRYAPARQVTEQFNDVIRGFAKEFLGSLRVLELGTGTGRVGRNVATLAGSYVGIEASHAMIEEGRKDGLEVRHGDMMAMPFDTGSADAVIEHESIDFCAEPLLAAAEVERVLSLGGRFYRIELEAAPAAGVSRLQEEIPGRLAKISRGVFPYWTKGQRGRLHGWLLGRGFAHRRIELARWEEVRTLRNWLQGLVNASYPSFSGVDERTALSVCEELAQEAAMGDLDTRSPGEVAVVVHQYEMVDWCCPRHRPAGTP</sequence>
<organism evidence="2">
    <name type="scientific">Streptomyces sp. SN-1061M</name>
    <dbReference type="NCBI Taxonomy" id="722721"/>
    <lineage>
        <taxon>Bacteria</taxon>
        <taxon>Bacillati</taxon>
        <taxon>Actinomycetota</taxon>
        <taxon>Actinomycetes</taxon>
        <taxon>Kitasatosporales</taxon>
        <taxon>Streptomycetaceae</taxon>
        <taxon>Streptomyces</taxon>
    </lineage>
</organism>
<evidence type="ECO:0000313" key="2">
    <source>
        <dbReference type="EMBL" id="ADC96672.1"/>
    </source>
</evidence>
<dbReference type="GO" id="GO:0008757">
    <property type="term" value="F:S-adenosylmethionine-dependent methyltransferase activity"/>
    <property type="evidence" value="ECO:0007669"/>
    <property type="project" value="InterPro"/>
</dbReference>
<dbReference type="SUPFAM" id="SSF53335">
    <property type="entry name" value="S-adenosyl-L-methionine-dependent methyltransferases"/>
    <property type="match status" value="1"/>
</dbReference>
<dbReference type="Gene3D" id="3.40.50.150">
    <property type="entry name" value="Vaccinia Virus protein VP39"/>
    <property type="match status" value="1"/>
</dbReference>
<dbReference type="Pfam" id="PF08241">
    <property type="entry name" value="Methyltransf_11"/>
    <property type="match status" value="1"/>
</dbReference>
<protein>
    <submittedName>
        <fullName evidence="2">Methyltransferase</fullName>
    </submittedName>
</protein>
<reference evidence="2" key="1">
    <citation type="journal article" date="2010" name="ChemBioChem">
        <title>Analysis of the liposidomycin gene cluster leads to the identification of new caprazamycin derivatives.</title>
        <authorList>
            <person name="Kaysser L."/>
            <person name="Siebenberg S."/>
            <person name="Kammerer B."/>
            <person name="Gust B."/>
        </authorList>
    </citation>
    <scope>NUCLEOTIDE SEQUENCE</scope>
</reference>
<keyword evidence="2" id="KW-0808">Transferase</keyword>
<feature type="domain" description="Methyltransferase type 11" evidence="1">
    <location>
        <begin position="192"/>
        <end position="280"/>
    </location>
</feature>
<dbReference type="EMBL" id="GU219978">
    <property type="protein sequence ID" value="ADC96672.1"/>
    <property type="molecule type" value="Genomic_DNA"/>
</dbReference>
<gene>
    <name evidence="2" type="primary">lpmX</name>
</gene>
<dbReference type="GO" id="GO:0032259">
    <property type="term" value="P:methylation"/>
    <property type="evidence" value="ECO:0007669"/>
    <property type="project" value="UniProtKB-KW"/>
</dbReference>
<evidence type="ECO:0000259" key="1">
    <source>
        <dbReference type="Pfam" id="PF08241"/>
    </source>
</evidence>
<dbReference type="InterPro" id="IPR013216">
    <property type="entry name" value="Methyltransf_11"/>
</dbReference>
<dbReference type="InterPro" id="IPR029063">
    <property type="entry name" value="SAM-dependent_MTases_sf"/>
</dbReference>
<proteinExistence type="predicted"/>
<dbReference type="AlphaFoldDB" id="D3X730"/>